<dbReference type="AlphaFoldDB" id="A0A1R3I5Y5"/>
<sequence>IFLQMKERTREIEEQEAEHEIQRRWIDDGAANSMDQVLMAKHLLKPTLMDNTVGIAVNNKTQRQHRLTQRKPRHLKEMDFQIKKQWREDNMG</sequence>
<accession>A0A1R3I5Y5</accession>
<proteinExistence type="predicted"/>
<gene>
    <name evidence="1" type="ORF">CCACVL1_14722</name>
</gene>
<comment type="caution">
    <text evidence="1">The sequence shown here is derived from an EMBL/GenBank/DDBJ whole genome shotgun (WGS) entry which is preliminary data.</text>
</comment>
<dbReference type="Proteomes" id="UP000188268">
    <property type="component" value="Unassembled WGS sequence"/>
</dbReference>
<keyword evidence="2" id="KW-1185">Reference proteome</keyword>
<name>A0A1R3I5Y5_COCAP</name>
<feature type="non-terminal residue" evidence="1">
    <location>
        <position position="1"/>
    </location>
</feature>
<organism evidence="1 2">
    <name type="scientific">Corchorus capsularis</name>
    <name type="common">Jute</name>
    <dbReference type="NCBI Taxonomy" id="210143"/>
    <lineage>
        <taxon>Eukaryota</taxon>
        <taxon>Viridiplantae</taxon>
        <taxon>Streptophyta</taxon>
        <taxon>Embryophyta</taxon>
        <taxon>Tracheophyta</taxon>
        <taxon>Spermatophyta</taxon>
        <taxon>Magnoliopsida</taxon>
        <taxon>eudicotyledons</taxon>
        <taxon>Gunneridae</taxon>
        <taxon>Pentapetalae</taxon>
        <taxon>rosids</taxon>
        <taxon>malvids</taxon>
        <taxon>Malvales</taxon>
        <taxon>Malvaceae</taxon>
        <taxon>Grewioideae</taxon>
        <taxon>Apeibeae</taxon>
        <taxon>Corchorus</taxon>
    </lineage>
</organism>
<dbReference type="EMBL" id="AWWV01010638">
    <property type="protein sequence ID" value="OMO77978.1"/>
    <property type="molecule type" value="Genomic_DNA"/>
</dbReference>
<evidence type="ECO:0000313" key="1">
    <source>
        <dbReference type="EMBL" id="OMO77978.1"/>
    </source>
</evidence>
<protein>
    <submittedName>
        <fullName evidence="1">Uncharacterized protein</fullName>
    </submittedName>
</protein>
<evidence type="ECO:0000313" key="2">
    <source>
        <dbReference type="Proteomes" id="UP000188268"/>
    </source>
</evidence>
<dbReference type="Gramene" id="OMO77978">
    <property type="protein sequence ID" value="OMO77978"/>
    <property type="gene ID" value="CCACVL1_14722"/>
</dbReference>
<reference evidence="1 2" key="1">
    <citation type="submission" date="2013-09" db="EMBL/GenBank/DDBJ databases">
        <title>Corchorus capsularis genome sequencing.</title>
        <authorList>
            <person name="Alam M."/>
            <person name="Haque M.S."/>
            <person name="Islam M.S."/>
            <person name="Emdad E.M."/>
            <person name="Islam M.M."/>
            <person name="Ahmed B."/>
            <person name="Halim A."/>
            <person name="Hossen Q.M.M."/>
            <person name="Hossain M.Z."/>
            <person name="Ahmed R."/>
            <person name="Khan M.M."/>
            <person name="Islam R."/>
            <person name="Rashid M.M."/>
            <person name="Khan S.A."/>
            <person name="Rahman M.S."/>
            <person name="Alam M."/>
        </authorList>
    </citation>
    <scope>NUCLEOTIDE SEQUENCE [LARGE SCALE GENOMIC DNA]</scope>
    <source>
        <strain evidence="2">cv. CVL-1</strain>
        <tissue evidence="1">Whole seedling</tissue>
    </source>
</reference>